<feature type="compositionally biased region" description="Polar residues" evidence="1">
    <location>
        <begin position="51"/>
        <end position="65"/>
    </location>
</feature>
<name>A0ABQ2GXF9_9DEIO</name>
<protein>
    <submittedName>
        <fullName evidence="2">Uncharacterized protein</fullName>
    </submittedName>
</protein>
<keyword evidence="3" id="KW-1185">Reference proteome</keyword>
<accession>A0ABQ2GXF9</accession>
<dbReference type="RefSeq" id="WP_188904980.1">
    <property type="nucleotide sequence ID" value="NZ_BMOM01000031.1"/>
</dbReference>
<feature type="region of interest" description="Disordered" evidence="1">
    <location>
        <begin position="38"/>
        <end position="69"/>
    </location>
</feature>
<gene>
    <name evidence="2" type="ORF">GCM10010841_28080</name>
</gene>
<comment type="caution">
    <text evidence="2">The sequence shown here is derived from an EMBL/GenBank/DDBJ whole genome shotgun (WGS) entry which is preliminary data.</text>
</comment>
<proteinExistence type="predicted"/>
<evidence type="ECO:0000313" key="3">
    <source>
        <dbReference type="Proteomes" id="UP000661918"/>
    </source>
</evidence>
<feature type="region of interest" description="Disordered" evidence="1">
    <location>
        <begin position="1"/>
        <end position="23"/>
    </location>
</feature>
<organism evidence="2 3">
    <name type="scientific">Deinococcus aerophilus</name>
    <dbReference type="NCBI Taxonomy" id="522488"/>
    <lineage>
        <taxon>Bacteria</taxon>
        <taxon>Thermotogati</taxon>
        <taxon>Deinococcota</taxon>
        <taxon>Deinococci</taxon>
        <taxon>Deinococcales</taxon>
        <taxon>Deinococcaceae</taxon>
        <taxon>Deinococcus</taxon>
    </lineage>
</organism>
<sequence>MQDDQSTRKNASPSSLNADTPLSELTLGDLLAALGSEGRQTSHGAALETVRSGSRGNVSTLGTSGSDEEEAETAALETQIAENNRLATVQHTALTRMINLVGPSPAEVQVQFLKGLLDNPAEAEHFTQDPAKYSVEHGVLLSPEIVKVVTDTVAFRMPVSKEVLDKFGPRTVGGILDLQGPGTAAWPAAVAAIAAVVSAAAAVVTAVTAATKHSPADLVALKGLGQRGMRMPGGGRIGY</sequence>
<dbReference type="Proteomes" id="UP000661918">
    <property type="component" value="Unassembled WGS sequence"/>
</dbReference>
<evidence type="ECO:0000256" key="1">
    <source>
        <dbReference type="SAM" id="MobiDB-lite"/>
    </source>
</evidence>
<evidence type="ECO:0000313" key="2">
    <source>
        <dbReference type="EMBL" id="GGM18361.1"/>
    </source>
</evidence>
<reference evidence="3" key="1">
    <citation type="journal article" date="2019" name="Int. J. Syst. Evol. Microbiol.">
        <title>The Global Catalogue of Microorganisms (GCM) 10K type strain sequencing project: providing services to taxonomists for standard genome sequencing and annotation.</title>
        <authorList>
            <consortium name="The Broad Institute Genomics Platform"/>
            <consortium name="The Broad Institute Genome Sequencing Center for Infectious Disease"/>
            <person name="Wu L."/>
            <person name="Ma J."/>
        </authorList>
    </citation>
    <scope>NUCLEOTIDE SEQUENCE [LARGE SCALE GENOMIC DNA]</scope>
    <source>
        <strain evidence="3">JCM 15443</strain>
    </source>
</reference>
<feature type="compositionally biased region" description="Polar residues" evidence="1">
    <location>
        <begin position="8"/>
        <end position="20"/>
    </location>
</feature>
<dbReference type="EMBL" id="BMOM01000031">
    <property type="protein sequence ID" value="GGM18361.1"/>
    <property type="molecule type" value="Genomic_DNA"/>
</dbReference>